<evidence type="ECO:0000256" key="2">
    <source>
        <dbReference type="ARBA" id="ARBA00022475"/>
    </source>
</evidence>
<dbReference type="InterPro" id="IPR032823">
    <property type="entry name" value="BCA_ABC_TP_C"/>
</dbReference>
<comment type="caution">
    <text evidence="7">The sequence shown here is derived from an EMBL/GenBank/DDBJ whole genome shotgun (WGS) entry which is preliminary data.</text>
</comment>
<keyword evidence="2" id="KW-1003">Cell membrane</keyword>
<dbReference type="EC" id="3.6.3.-" evidence="7"/>
<accession>A0ABM8TVK9</accession>
<evidence type="ECO:0000256" key="1">
    <source>
        <dbReference type="ARBA" id="ARBA00022448"/>
    </source>
</evidence>
<evidence type="ECO:0000256" key="4">
    <source>
        <dbReference type="ARBA" id="ARBA00022741"/>
    </source>
</evidence>
<evidence type="ECO:0000313" key="7">
    <source>
        <dbReference type="EMBL" id="CAG2160746.1"/>
    </source>
</evidence>
<dbReference type="EMBL" id="CAJPVI010000090">
    <property type="protein sequence ID" value="CAG2160746.1"/>
    <property type="molecule type" value="Genomic_DNA"/>
</dbReference>
<dbReference type="InterPro" id="IPR003439">
    <property type="entry name" value="ABC_transporter-like_ATP-bd"/>
</dbReference>
<dbReference type="SUPFAM" id="SSF52540">
    <property type="entry name" value="P-loop containing nucleoside triphosphate hydrolases"/>
    <property type="match status" value="1"/>
</dbReference>
<evidence type="ECO:0000313" key="8">
    <source>
        <dbReference type="Proteomes" id="UP000672657"/>
    </source>
</evidence>
<feature type="domain" description="ABC transporter" evidence="6">
    <location>
        <begin position="7"/>
        <end position="248"/>
    </location>
</feature>
<reference evidence="7 8" key="1">
    <citation type="submission" date="2021-03" db="EMBL/GenBank/DDBJ databases">
        <authorList>
            <person name="Peeters C."/>
        </authorList>
    </citation>
    <scope>NUCLEOTIDE SEQUENCE [LARGE SCALE GENOMIC DNA]</scope>
    <source>
        <strain evidence="7 8">LMG 26411</strain>
    </source>
</reference>
<evidence type="ECO:0000256" key="3">
    <source>
        <dbReference type="ARBA" id="ARBA00022519"/>
    </source>
</evidence>
<proteinExistence type="predicted"/>
<dbReference type="GO" id="GO:0016787">
    <property type="term" value="F:hydrolase activity"/>
    <property type="evidence" value="ECO:0007669"/>
    <property type="project" value="UniProtKB-KW"/>
</dbReference>
<dbReference type="InterPro" id="IPR027417">
    <property type="entry name" value="P-loop_NTPase"/>
</dbReference>
<dbReference type="Pfam" id="PF12399">
    <property type="entry name" value="BCA_ABC_TP_C"/>
    <property type="match status" value="1"/>
</dbReference>
<dbReference type="RefSeq" id="WP_211958453.1">
    <property type="nucleotide sequence ID" value="NZ_CAJPVI010000090.1"/>
</dbReference>
<keyword evidence="1" id="KW-0813">Transport</keyword>
<dbReference type="Proteomes" id="UP000672657">
    <property type="component" value="Unassembled WGS sequence"/>
</dbReference>
<dbReference type="PANTHER" id="PTHR45772">
    <property type="entry name" value="CONSERVED COMPONENT OF ABC TRANSPORTER FOR NATURAL AMINO ACIDS-RELATED"/>
    <property type="match status" value="1"/>
</dbReference>
<evidence type="ECO:0000256" key="5">
    <source>
        <dbReference type="ARBA" id="ARBA00022840"/>
    </source>
</evidence>
<protein>
    <submittedName>
        <fullName evidence="7">Lipopolysaccharide export system ATP-binding protein LptB</fullName>
        <ecNumber evidence="7">3.6.3.-</ecNumber>
    </submittedName>
</protein>
<dbReference type="InterPro" id="IPR017871">
    <property type="entry name" value="ABC_transporter-like_CS"/>
</dbReference>
<keyword evidence="7" id="KW-0378">Hydrolase</keyword>
<evidence type="ECO:0000259" key="6">
    <source>
        <dbReference type="PROSITE" id="PS50893"/>
    </source>
</evidence>
<dbReference type="CDD" id="cd03219">
    <property type="entry name" value="ABC_Mj1267_LivG_branched"/>
    <property type="match status" value="1"/>
</dbReference>
<dbReference type="PROSITE" id="PS50893">
    <property type="entry name" value="ABC_TRANSPORTER_2"/>
    <property type="match status" value="1"/>
</dbReference>
<dbReference type="Pfam" id="PF00005">
    <property type="entry name" value="ABC_tran"/>
    <property type="match status" value="1"/>
</dbReference>
<organism evidence="7 8">
    <name type="scientific">Cupriavidus numazuensis</name>
    <dbReference type="NCBI Taxonomy" id="221992"/>
    <lineage>
        <taxon>Bacteria</taxon>
        <taxon>Pseudomonadati</taxon>
        <taxon>Pseudomonadota</taxon>
        <taxon>Betaproteobacteria</taxon>
        <taxon>Burkholderiales</taxon>
        <taxon>Burkholderiaceae</taxon>
        <taxon>Cupriavidus</taxon>
    </lineage>
</organism>
<dbReference type="InterPro" id="IPR003593">
    <property type="entry name" value="AAA+_ATPase"/>
</dbReference>
<gene>
    <name evidence="7" type="primary">lptB_13</name>
    <name evidence="7" type="ORF">LMG26411_07720</name>
</gene>
<dbReference type="Gene3D" id="3.40.50.300">
    <property type="entry name" value="P-loop containing nucleotide triphosphate hydrolases"/>
    <property type="match status" value="1"/>
</dbReference>
<dbReference type="InterPro" id="IPR051120">
    <property type="entry name" value="ABC_AA/LPS_Transport"/>
</dbReference>
<keyword evidence="3" id="KW-0997">Cell inner membrane</keyword>
<keyword evidence="4" id="KW-0547">Nucleotide-binding</keyword>
<keyword evidence="5 7" id="KW-0067">ATP-binding</keyword>
<dbReference type="GO" id="GO:0005524">
    <property type="term" value="F:ATP binding"/>
    <property type="evidence" value="ECO:0007669"/>
    <property type="project" value="UniProtKB-KW"/>
</dbReference>
<name>A0ABM8TVK9_9BURK</name>
<dbReference type="PANTHER" id="PTHR45772:SF9">
    <property type="entry name" value="CONSERVED COMPONENT OF ABC TRANSPORTER FOR NATURAL AMINO ACIDS"/>
    <property type="match status" value="1"/>
</dbReference>
<keyword evidence="3" id="KW-0472">Membrane</keyword>
<dbReference type="SMART" id="SM00382">
    <property type="entry name" value="AAA"/>
    <property type="match status" value="1"/>
</dbReference>
<sequence>MSSTTILSVEGVGKTFGGFRALNDVTVKIGEKSIHALIGPNGAGKSTLINVISGRLTPTCGRVIFRGESIGGRPAHETARRGVARSFQITSIFGSASVFENVQIALLAQNGLCTRMFSESRSLLRDEAFSFLESVKLVEQANRVAGELAAGDRKRLEFAIALAGNPRVMLLDEPTAGMSPDERTIIANIIQSINQERGVAVFFTEHDIDMVFSIANRVTVLHQGSCIADDTPVAVRMDRRVQEVYLGEDENADLY</sequence>
<keyword evidence="8" id="KW-1185">Reference proteome</keyword>
<dbReference type="PROSITE" id="PS00211">
    <property type="entry name" value="ABC_TRANSPORTER_1"/>
    <property type="match status" value="1"/>
</dbReference>